<reference evidence="1" key="1">
    <citation type="submission" date="2019-07" db="EMBL/GenBank/DDBJ databases">
        <title>Annotation for the trematode Paragonimus miyazaki's.</title>
        <authorList>
            <person name="Choi Y.-J."/>
        </authorList>
    </citation>
    <scope>NUCLEOTIDE SEQUENCE</scope>
    <source>
        <strain evidence="1">Japan</strain>
    </source>
</reference>
<dbReference type="Proteomes" id="UP000822476">
    <property type="component" value="Unassembled WGS sequence"/>
</dbReference>
<gene>
    <name evidence="1" type="ORF">EG68_02032</name>
</gene>
<protein>
    <submittedName>
        <fullName evidence="1">Uncharacterized protein</fullName>
    </submittedName>
</protein>
<accession>A0A8S9Z556</accession>
<evidence type="ECO:0000313" key="2">
    <source>
        <dbReference type="Proteomes" id="UP000822476"/>
    </source>
</evidence>
<evidence type="ECO:0000313" key="1">
    <source>
        <dbReference type="EMBL" id="KAF7260656.1"/>
    </source>
</evidence>
<proteinExistence type="predicted"/>
<dbReference type="EMBL" id="JTDE01000657">
    <property type="protein sequence ID" value="KAF7260656.1"/>
    <property type="molecule type" value="Genomic_DNA"/>
</dbReference>
<sequence>MHIALLFKYVRTQGIRPNNFVLWPTSPGHYVHKDCTTNNRLPIPTVSTLDERNKADNSISCFGVPEYFCVVPYLLFSHHTLVFLRGQLSGSLLLTNDEMALINADASSCHPLYQKCP</sequence>
<comment type="caution">
    <text evidence="1">The sequence shown here is derived from an EMBL/GenBank/DDBJ whole genome shotgun (WGS) entry which is preliminary data.</text>
</comment>
<name>A0A8S9Z556_9TREM</name>
<organism evidence="1 2">
    <name type="scientific">Paragonimus skrjabini miyazakii</name>
    <dbReference type="NCBI Taxonomy" id="59628"/>
    <lineage>
        <taxon>Eukaryota</taxon>
        <taxon>Metazoa</taxon>
        <taxon>Spiralia</taxon>
        <taxon>Lophotrochozoa</taxon>
        <taxon>Platyhelminthes</taxon>
        <taxon>Trematoda</taxon>
        <taxon>Digenea</taxon>
        <taxon>Plagiorchiida</taxon>
        <taxon>Troglotremata</taxon>
        <taxon>Troglotrematidae</taxon>
        <taxon>Paragonimus</taxon>
    </lineage>
</organism>
<keyword evidence="2" id="KW-1185">Reference proteome</keyword>
<dbReference type="AlphaFoldDB" id="A0A8S9Z556"/>